<reference evidence="1" key="1">
    <citation type="submission" date="2022-03" db="EMBL/GenBank/DDBJ databases">
        <title>Interactions between chemoautotrophic and heterotrophic bacteria.</title>
        <authorList>
            <person name="Santoro A."/>
        </authorList>
    </citation>
    <scope>NUCLEOTIDE SEQUENCE</scope>
    <source>
        <strain evidence="1">Nb-106</strain>
    </source>
</reference>
<evidence type="ECO:0000313" key="1">
    <source>
        <dbReference type="EMBL" id="MCP1999539.1"/>
    </source>
</evidence>
<dbReference type="EMBL" id="JALJZS010000002">
    <property type="protein sequence ID" value="MCP1999539.1"/>
    <property type="molecule type" value="Genomic_DNA"/>
</dbReference>
<gene>
    <name evidence="1" type="ORF">J2S34_001987</name>
</gene>
<comment type="caution">
    <text evidence="1">The sequence shown here is derived from an EMBL/GenBank/DDBJ whole genome shotgun (WGS) entry which is preliminary data.</text>
</comment>
<dbReference type="Proteomes" id="UP001205486">
    <property type="component" value="Unassembled WGS sequence"/>
</dbReference>
<keyword evidence="2" id="KW-1185">Reference proteome</keyword>
<sequence>MNVRMTAAGRLVTGAGALLLLLAPGTLLLMYGGRAQAQTAARSMDRAVSPGMSAQTHKRRPRVRIYREDERGVYPSYHPGSDAVRDCTAHYVQEFRPSGTVIVPRMNCYWRRG</sequence>
<name>A0ACC6AJH8_NITWI</name>
<proteinExistence type="predicted"/>
<protein>
    <submittedName>
        <fullName evidence="1">Uncharacterized protein</fullName>
    </submittedName>
</protein>
<evidence type="ECO:0000313" key="2">
    <source>
        <dbReference type="Proteomes" id="UP001205486"/>
    </source>
</evidence>
<accession>A0ACC6AJH8</accession>
<organism evidence="1 2">
    <name type="scientific">Nitrobacter winogradskyi</name>
    <name type="common">Nitrobacter agilis</name>
    <dbReference type="NCBI Taxonomy" id="913"/>
    <lineage>
        <taxon>Bacteria</taxon>
        <taxon>Pseudomonadati</taxon>
        <taxon>Pseudomonadota</taxon>
        <taxon>Alphaproteobacteria</taxon>
        <taxon>Hyphomicrobiales</taxon>
        <taxon>Nitrobacteraceae</taxon>
        <taxon>Nitrobacter</taxon>
    </lineage>
</organism>